<comment type="catalytic activity">
    <reaction evidence="16">
        <text>ADP-D-ribose + H2O = D-ribose 5-phosphate + AMP + 2 H(+)</text>
        <dbReference type="Rhea" id="RHEA:10412"/>
        <dbReference type="ChEBI" id="CHEBI:15377"/>
        <dbReference type="ChEBI" id="CHEBI:15378"/>
        <dbReference type="ChEBI" id="CHEBI:57967"/>
        <dbReference type="ChEBI" id="CHEBI:78346"/>
        <dbReference type="ChEBI" id="CHEBI:456215"/>
        <dbReference type="EC" id="3.6.1.13"/>
    </reaction>
</comment>
<protein>
    <recommendedName>
        <fullName evidence="7">Manganese-dependent ADP-ribose/CDP-alcohol diphosphatase</fullName>
        <ecNumber evidence="5">3.6.1.13</ecNumber>
        <ecNumber evidence="4">3.6.1.16</ecNumber>
        <ecNumber evidence="6">3.6.1.53</ecNumber>
    </recommendedName>
    <alternativeName>
        <fullName evidence="12">ADPRibase-Mn</fullName>
    </alternativeName>
    <alternativeName>
        <fullName evidence="11">CDP-choline phosphohydrolase</fullName>
    </alternativeName>
</protein>
<organism evidence="18 19">
    <name type="scientific">Pyxicephalus adspersus</name>
    <name type="common">African bullfrog</name>
    <dbReference type="NCBI Taxonomy" id="30357"/>
    <lineage>
        <taxon>Eukaryota</taxon>
        <taxon>Metazoa</taxon>
        <taxon>Chordata</taxon>
        <taxon>Craniata</taxon>
        <taxon>Vertebrata</taxon>
        <taxon>Euteleostomi</taxon>
        <taxon>Amphibia</taxon>
        <taxon>Batrachia</taxon>
        <taxon>Anura</taxon>
        <taxon>Neobatrachia</taxon>
        <taxon>Ranoidea</taxon>
        <taxon>Pyxicephalidae</taxon>
        <taxon>Pyxicephalinae</taxon>
        <taxon>Pyxicephalus</taxon>
    </lineage>
</organism>
<dbReference type="CDD" id="cd07396">
    <property type="entry name" value="MPP_Nbla03831"/>
    <property type="match status" value="1"/>
</dbReference>
<evidence type="ECO:0000256" key="4">
    <source>
        <dbReference type="ARBA" id="ARBA00012443"/>
    </source>
</evidence>
<evidence type="ECO:0000256" key="11">
    <source>
        <dbReference type="ARBA" id="ARBA00030848"/>
    </source>
</evidence>
<evidence type="ECO:0000256" key="7">
    <source>
        <dbReference type="ARBA" id="ARBA00016378"/>
    </source>
</evidence>
<evidence type="ECO:0000256" key="10">
    <source>
        <dbReference type="ARBA" id="ARBA00022833"/>
    </source>
</evidence>
<dbReference type="GO" id="GO:0030145">
    <property type="term" value="F:manganese ion binding"/>
    <property type="evidence" value="ECO:0007669"/>
    <property type="project" value="TreeGrafter"/>
</dbReference>
<evidence type="ECO:0000313" key="18">
    <source>
        <dbReference type="EMBL" id="DBA27468.1"/>
    </source>
</evidence>
<comment type="caution">
    <text evidence="18">The sequence shown here is derived from an EMBL/GenBank/DDBJ whole genome shotgun (WGS) entry which is preliminary data.</text>
</comment>
<comment type="catalytic activity">
    <reaction evidence="15">
        <text>ADP-D-ribose + H2O = D-ribose 5-phosphate + AMP + 2 H(+)</text>
        <dbReference type="Rhea" id="RHEA:10412"/>
        <dbReference type="ChEBI" id="CHEBI:15377"/>
        <dbReference type="ChEBI" id="CHEBI:15378"/>
        <dbReference type="ChEBI" id="CHEBI:57967"/>
        <dbReference type="ChEBI" id="CHEBI:78346"/>
        <dbReference type="ChEBI" id="CHEBI:456215"/>
        <dbReference type="EC" id="3.6.1.53"/>
    </reaction>
</comment>
<name>A0AAV3AQ97_PYXAD</name>
<evidence type="ECO:0000256" key="8">
    <source>
        <dbReference type="ARBA" id="ARBA00022723"/>
    </source>
</evidence>
<dbReference type="GO" id="GO:0047734">
    <property type="term" value="F:CDP-glycerol diphosphatase activity"/>
    <property type="evidence" value="ECO:0007669"/>
    <property type="project" value="UniProtKB-EC"/>
</dbReference>
<gene>
    <name evidence="18" type="ORF">GDO54_007957</name>
</gene>
<comment type="subunit">
    <text evidence="3">Monomer.</text>
</comment>
<sequence>MEEPVQESGDCLQEAPPNFSFGVIADVQYSDKPNGLSSWKIMRYFQQSLLHLQQAIQEWNGEEPPPRFVLQLGDIIDSCNRNVGKSQEALETVLRDIDQSNVPFHHVWGNHELYNFKRDFLRQTKLNTSSMEDGRRDGPKESNDESGPLLDYYAYHFSPHGKFRVVMVDTYDLGVLGRKVDSKELQESLDFLERAEEENPNGSSNHLVTFNGGLGPKQLSWLDEVLTYSDQHHERVIIVGHTPIHPKAKRTPCLAWNYQDILRVIHSHQCVVCYFAGHDHSGGYHQDSQGIHHVTMEGVIESPPDTNAFGTVDVFEDRMVLRGRGRVKSRILLYREIHPASSCCCLTFEKKKNL</sequence>
<evidence type="ECO:0000256" key="1">
    <source>
        <dbReference type="ARBA" id="ARBA00001946"/>
    </source>
</evidence>
<comment type="similarity">
    <text evidence="2">Belongs to the ADPRibase-Mn family.</text>
</comment>
<dbReference type="Gene3D" id="3.60.21.10">
    <property type="match status" value="1"/>
</dbReference>
<evidence type="ECO:0000256" key="15">
    <source>
        <dbReference type="ARBA" id="ARBA00047894"/>
    </source>
</evidence>
<evidence type="ECO:0000256" key="5">
    <source>
        <dbReference type="ARBA" id="ARBA00012453"/>
    </source>
</evidence>
<evidence type="ECO:0000256" key="12">
    <source>
        <dbReference type="ARBA" id="ARBA00032579"/>
    </source>
</evidence>
<dbReference type="InterPro" id="IPR041869">
    <property type="entry name" value="MPP_ADPRM"/>
</dbReference>
<evidence type="ECO:0000256" key="3">
    <source>
        <dbReference type="ARBA" id="ARBA00011245"/>
    </source>
</evidence>
<keyword evidence="10" id="KW-0862">Zinc</keyword>
<keyword evidence="9" id="KW-0378">Hydrolase</keyword>
<dbReference type="InterPro" id="IPR004843">
    <property type="entry name" value="Calcineurin-like_PHP"/>
</dbReference>
<dbReference type="PANTHER" id="PTHR16509">
    <property type="match status" value="1"/>
</dbReference>
<keyword evidence="8" id="KW-0479">Metal-binding</keyword>
<dbReference type="AlphaFoldDB" id="A0AAV3AQ97"/>
<feature type="domain" description="Calcineurin-like phosphoesterase" evidence="17">
    <location>
        <begin position="21"/>
        <end position="281"/>
    </location>
</feature>
<keyword evidence="19" id="KW-1185">Reference proteome</keyword>
<evidence type="ECO:0000259" key="17">
    <source>
        <dbReference type="Pfam" id="PF00149"/>
    </source>
</evidence>
<evidence type="ECO:0000256" key="9">
    <source>
        <dbReference type="ARBA" id="ARBA00022801"/>
    </source>
</evidence>
<dbReference type="PANTHER" id="PTHR16509:SF10">
    <property type="entry name" value="MANGANESE-DEPENDENT ADP-RIBOSE_CDP-ALCOHOL DIPHOSPHATASE"/>
    <property type="match status" value="1"/>
</dbReference>
<comment type="catalytic activity">
    <reaction evidence="14">
        <text>CDP-choline + H2O = phosphocholine + CMP + 2 H(+)</text>
        <dbReference type="Rhea" id="RHEA:32487"/>
        <dbReference type="ChEBI" id="CHEBI:15377"/>
        <dbReference type="ChEBI" id="CHEBI:15378"/>
        <dbReference type="ChEBI" id="CHEBI:58779"/>
        <dbReference type="ChEBI" id="CHEBI:60377"/>
        <dbReference type="ChEBI" id="CHEBI:295975"/>
        <dbReference type="EC" id="3.6.1.53"/>
    </reaction>
</comment>
<comment type="catalytic activity">
    <reaction evidence="13">
        <text>CDP-glycerol + H2O = sn-glycerol 3-phosphate + CMP + 2 H(+)</text>
        <dbReference type="Rhea" id="RHEA:21692"/>
        <dbReference type="ChEBI" id="CHEBI:15377"/>
        <dbReference type="ChEBI" id="CHEBI:15378"/>
        <dbReference type="ChEBI" id="CHEBI:57597"/>
        <dbReference type="ChEBI" id="CHEBI:58311"/>
        <dbReference type="ChEBI" id="CHEBI:60377"/>
        <dbReference type="EC" id="3.6.1.16"/>
    </reaction>
</comment>
<accession>A0AAV3AQ97</accession>
<evidence type="ECO:0000256" key="13">
    <source>
        <dbReference type="ARBA" id="ARBA00047486"/>
    </source>
</evidence>
<reference evidence="18" key="1">
    <citation type="thesis" date="2020" institute="ProQuest LLC" country="789 East Eisenhower Parkway, Ann Arbor, MI, USA">
        <title>Comparative Genomics and Chromosome Evolution.</title>
        <authorList>
            <person name="Mudd A.B."/>
        </authorList>
    </citation>
    <scope>NUCLEOTIDE SEQUENCE</scope>
    <source>
        <strain evidence="18">1538</strain>
        <tissue evidence="18">Blood</tissue>
    </source>
</reference>
<dbReference type="EC" id="3.6.1.16" evidence="4"/>
<comment type="cofactor">
    <cofactor evidence="1">
        <name>Mg(2+)</name>
        <dbReference type="ChEBI" id="CHEBI:18420"/>
    </cofactor>
</comment>
<dbReference type="InterPro" id="IPR029052">
    <property type="entry name" value="Metallo-depent_PP-like"/>
</dbReference>
<evidence type="ECO:0000256" key="6">
    <source>
        <dbReference type="ARBA" id="ARBA00012529"/>
    </source>
</evidence>
<evidence type="ECO:0000256" key="16">
    <source>
        <dbReference type="ARBA" id="ARBA00049546"/>
    </source>
</evidence>
<dbReference type="EMBL" id="DYDO01000003">
    <property type="protein sequence ID" value="DBA27468.1"/>
    <property type="molecule type" value="Genomic_DNA"/>
</dbReference>
<dbReference type="GO" id="GO:0008663">
    <property type="term" value="F:2',3'-cyclic-nucleotide 2'-phosphodiesterase activity"/>
    <property type="evidence" value="ECO:0007669"/>
    <property type="project" value="TreeGrafter"/>
</dbReference>
<dbReference type="Pfam" id="PF00149">
    <property type="entry name" value="Metallophos"/>
    <property type="match status" value="1"/>
</dbReference>
<dbReference type="EC" id="3.6.1.13" evidence="5"/>
<dbReference type="GO" id="GO:0047631">
    <property type="term" value="F:ADP-ribose diphosphatase activity"/>
    <property type="evidence" value="ECO:0007669"/>
    <property type="project" value="UniProtKB-EC"/>
</dbReference>
<dbReference type="Proteomes" id="UP001181693">
    <property type="component" value="Unassembled WGS sequence"/>
</dbReference>
<dbReference type="SUPFAM" id="SSF56300">
    <property type="entry name" value="Metallo-dependent phosphatases"/>
    <property type="match status" value="1"/>
</dbReference>
<evidence type="ECO:0000256" key="14">
    <source>
        <dbReference type="ARBA" id="ARBA00047636"/>
    </source>
</evidence>
<evidence type="ECO:0000256" key="2">
    <source>
        <dbReference type="ARBA" id="ARBA00006362"/>
    </source>
</evidence>
<dbReference type="EC" id="3.6.1.53" evidence="6"/>
<evidence type="ECO:0000313" key="19">
    <source>
        <dbReference type="Proteomes" id="UP001181693"/>
    </source>
</evidence>
<proteinExistence type="inferred from homology"/>